<gene>
    <name evidence="2" type="ORF">AB6A68_08550</name>
</gene>
<keyword evidence="3" id="KW-1185">Reference proteome</keyword>
<dbReference type="Gene3D" id="1.10.101.10">
    <property type="entry name" value="PGBD-like superfamily/PGBD"/>
    <property type="match status" value="1"/>
</dbReference>
<organism evidence="2 3">
    <name type="scientific">Ferrimicrobium acidiphilum</name>
    <dbReference type="NCBI Taxonomy" id="121039"/>
    <lineage>
        <taxon>Bacteria</taxon>
        <taxon>Bacillati</taxon>
        <taxon>Actinomycetota</taxon>
        <taxon>Acidimicrobiia</taxon>
        <taxon>Acidimicrobiales</taxon>
        <taxon>Acidimicrobiaceae</taxon>
        <taxon>Ferrimicrobium</taxon>
    </lineage>
</organism>
<protein>
    <submittedName>
        <fullName evidence="2">Peptidoglycan-binding protein</fullName>
    </submittedName>
</protein>
<evidence type="ECO:0000313" key="3">
    <source>
        <dbReference type="Proteomes" id="UP001560267"/>
    </source>
</evidence>
<dbReference type="Pfam" id="PF01471">
    <property type="entry name" value="PG_binding_1"/>
    <property type="match status" value="1"/>
</dbReference>
<dbReference type="InterPro" id="IPR036365">
    <property type="entry name" value="PGBD-like_sf"/>
</dbReference>
<proteinExistence type="predicted"/>
<dbReference type="EMBL" id="JBFSHR010000028">
    <property type="protein sequence ID" value="MEX6429886.1"/>
    <property type="molecule type" value="Genomic_DNA"/>
</dbReference>
<name>A0ABV3Y2V1_9ACTN</name>
<dbReference type="SUPFAM" id="SSF47090">
    <property type="entry name" value="PGBD-like"/>
    <property type="match status" value="2"/>
</dbReference>
<dbReference type="Proteomes" id="UP001560267">
    <property type="component" value="Unassembled WGS sequence"/>
</dbReference>
<comment type="caution">
    <text evidence="2">The sequence shown here is derived from an EMBL/GenBank/DDBJ whole genome shotgun (WGS) entry which is preliminary data.</text>
</comment>
<sequence length="329" mass="35981">MSSPQRTALPGPEAKRADVAARLAKLGFRVEDGCEEIEGAIKAFQLSRGIPETGECDLITWRTIVEAGFTFGDRVLYLRSPSFRGDDVAWLQERLGNLGFDPGRVDGIFGPRTRDALQDFQTNVALPADGICGGATVDELRRVFGRSSEHIHGVLERQDLHVRRKPLTEASIAVLGSLPLEQQAELLAQRLRARGARAVAITDTDQSRLAVIANTRQLDLVTYFDFSTFGLQVAYYSGFRYTSPAGMLLAQMVSTGLEGLRLPVPVSLRGMTLPILRETRMPAVSIAIDHPHHWLILGPEVVEAVAGSIERFLVDPGQEPQDAMGSIPN</sequence>
<feature type="domain" description="Peptidoglycan binding-like" evidence="1">
    <location>
        <begin position="84"/>
        <end position="139"/>
    </location>
</feature>
<dbReference type="InterPro" id="IPR002477">
    <property type="entry name" value="Peptidoglycan-bd-like"/>
</dbReference>
<evidence type="ECO:0000313" key="2">
    <source>
        <dbReference type="EMBL" id="MEX6429886.1"/>
    </source>
</evidence>
<reference evidence="2 3" key="1">
    <citation type="submission" date="2024-07" db="EMBL/GenBank/DDBJ databases">
        <title>Draft Genome Sequence of Ferrimicrobium acidiphilum Strain YE2023, Isolated from a Pulp of Bioleach Reactor.</title>
        <authorList>
            <person name="Elkina Y.A."/>
            <person name="Bulaeva A.G."/>
            <person name="Beletsky A.V."/>
            <person name="Mardanov A.V."/>
        </authorList>
    </citation>
    <scope>NUCLEOTIDE SEQUENCE [LARGE SCALE GENOMIC DNA]</scope>
    <source>
        <strain evidence="2 3">YE2023</strain>
    </source>
</reference>
<evidence type="ECO:0000259" key="1">
    <source>
        <dbReference type="Pfam" id="PF01471"/>
    </source>
</evidence>
<dbReference type="RefSeq" id="WP_369084557.1">
    <property type="nucleotide sequence ID" value="NZ_JBFSHR010000028.1"/>
</dbReference>
<dbReference type="InterPro" id="IPR036366">
    <property type="entry name" value="PGBDSf"/>
</dbReference>
<accession>A0ABV3Y2V1</accession>